<gene>
    <name evidence="1" type="ORF">D1164_04465</name>
</gene>
<keyword evidence="2" id="KW-1185">Reference proteome</keyword>
<reference evidence="1 2" key="1">
    <citation type="journal article" date="2015" name="Int. J. Syst. Evol. Microbiol.">
        <title>Mariniphaga sediminis sp. nov., isolated from coastal sediment.</title>
        <authorList>
            <person name="Wang F.Q."/>
            <person name="Shen Q.Y."/>
            <person name="Chen G.J."/>
            <person name="Du Z.J."/>
        </authorList>
    </citation>
    <scope>NUCLEOTIDE SEQUENCE [LARGE SCALE GENOMIC DNA]</scope>
    <source>
        <strain evidence="1 2">SY21</strain>
    </source>
</reference>
<accession>A0A399D714</accession>
<dbReference type="EMBL" id="QWET01000003">
    <property type="protein sequence ID" value="RIH66170.1"/>
    <property type="molecule type" value="Genomic_DNA"/>
</dbReference>
<protein>
    <recommendedName>
        <fullName evidence="3">Hydantoinase/oxoprolinase N-terminal domain-containing protein</fullName>
    </recommendedName>
</protein>
<name>A0A399D714_9BACT</name>
<evidence type="ECO:0000313" key="2">
    <source>
        <dbReference type="Proteomes" id="UP000266441"/>
    </source>
</evidence>
<comment type="caution">
    <text evidence="1">The sequence shown here is derived from an EMBL/GenBank/DDBJ whole genome shotgun (WGS) entry which is preliminary data.</text>
</comment>
<evidence type="ECO:0000313" key="1">
    <source>
        <dbReference type="EMBL" id="RIH66170.1"/>
    </source>
</evidence>
<dbReference type="OrthoDB" id="9768323at2"/>
<proteinExistence type="predicted"/>
<evidence type="ECO:0008006" key="3">
    <source>
        <dbReference type="Google" id="ProtNLM"/>
    </source>
</evidence>
<dbReference type="Proteomes" id="UP000266441">
    <property type="component" value="Unassembled WGS sequence"/>
</dbReference>
<sequence>MDVKYFQLFVDTGGTFTDCIGIDKYGNEYRQKVLSNSSCSESGNHE</sequence>
<dbReference type="AlphaFoldDB" id="A0A399D714"/>
<organism evidence="1 2">
    <name type="scientific">Mariniphaga sediminis</name>
    <dbReference type="NCBI Taxonomy" id="1628158"/>
    <lineage>
        <taxon>Bacteria</taxon>
        <taxon>Pseudomonadati</taxon>
        <taxon>Bacteroidota</taxon>
        <taxon>Bacteroidia</taxon>
        <taxon>Marinilabiliales</taxon>
        <taxon>Prolixibacteraceae</taxon>
        <taxon>Mariniphaga</taxon>
    </lineage>
</organism>